<evidence type="ECO:0000313" key="1">
    <source>
        <dbReference type="EMBL" id="SUG16572.1"/>
    </source>
</evidence>
<dbReference type="Proteomes" id="UP000254124">
    <property type="component" value="Unassembled WGS sequence"/>
</dbReference>
<gene>
    <name evidence="1" type="ORF">NCTC7295_04287</name>
</gene>
<evidence type="ECO:0000313" key="2">
    <source>
        <dbReference type="Proteomes" id="UP000254124"/>
    </source>
</evidence>
<organism evidence="1 2">
    <name type="scientific">Salmonella enterica subsp. arizonae</name>
    <dbReference type="NCBI Taxonomy" id="59203"/>
    <lineage>
        <taxon>Bacteria</taxon>
        <taxon>Pseudomonadati</taxon>
        <taxon>Pseudomonadota</taxon>
        <taxon>Gammaproteobacteria</taxon>
        <taxon>Enterobacterales</taxon>
        <taxon>Enterobacteriaceae</taxon>
        <taxon>Salmonella</taxon>
    </lineage>
</organism>
<dbReference type="AlphaFoldDB" id="A0A379S8F3"/>
<dbReference type="Gene3D" id="1.10.530.10">
    <property type="match status" value="1"/>
</dbReference>
<dbReference type="EMBL" id="UGWZ01000001">
    <property type="protein sequence ID" value="SUG16572.1"/>
    <property type="molecule type" value="Genomic_DNA"/>
</dbReference>
<name>A0A379S8F3_SALER</name>
<protein>
    <submittedName>
        <fullName evidence="1">Phage-related lysozyme (Muraminidase)</fullName>
    </submittedName>
</protein>
<proteinExistence type="predicted"/>
<sequence>MSVLPKIVWPIPSNNRGKEFSNLEEILSHLAGESTGQYTIGRSGMWHGGIHITHATTPWCALSGKAPLEAFDFPVPFKGEQAIRCMADGEVVAYRVCRDYLTLAWESGPLSFSGSFVLVKHYIQPGGKESSGLHFYTLYMHLAPYSAYEAEAENQWVIQDTLRAYSEMDWLTAKLTSEKTSPQIAGHMPKEARVEWDPADSNLNATGNNKRKYGLVTLKGLPEDTSSTLTPGKRYWVVVDNNNIKSAPGAGPGWWRQLLPPAKEVMVFDKTVSLSTPFAIKAGDPVGHMGYYQAPKDGGYEARYQVHIECTSMDDNLEKFLTNPERVGEKNPLWLKYAPGLALYKKDIATGTFTKDTRVTTRSGILPLSQVQTEADKSTRQEYWQLRPENAYVPKGQAEPQLLSQYDLARLGFRTETAEPVSFDYLDGKNQPVGFFRSLINSLYEAATGDPRTSHALVKHNYQRLLDKIDSGSDRYSPMEYWRALHNPDYRDVIQKTIVKHPSDWYFKKGDALWQPFLNALKKDAPEWKKYSEDFLDKMAWMQDVTTEKLGPSLWHMHPLMFLGALIKKKTGWAHSKFANFLGHVESKNDYTAYNVHVTYKSHYKTKLTSMTIKEVMTSQDDETSNGMFATGRFQIVPNTLKEAVDKLNLDVNALYDEEMQDKIFNEYLIKLKRPAIIGFLEGSGSVEDAIYDWAKEFASAGVRKGKEISPSKTEFEKNPDGSFVRDKKGRKIHKKRYAQSEGVSYYSGDGINKAHVKPGDMVRILEESKNEGC</sequence>
<reference evidence="1 2" key="1">
    <citation type="submission" date="2018-06" db="EMBL/GenBank/DDBJ databases">
        <authorList>
            <consortium name="Pathogen Informatics"/>
            <person name="Doyle S."/>
        </authorList>
    </citation>
    <scope>NUCLEOTIDE SEQUENCE [LARGE SCALE GENOMIC DNA]</scope>
    <source>
        <strain evidence="1 2">NCTC7295</strain>
    </source>
</reference>
<accession>A0A379S8F3</accession>